<protein>
    <submittedName>
        <fullName evidence="1">Sporulation protein YtxC</fullName>
    </submittedName>
</protein>
<accession>A0ABW3NLF5</accession>
<reference evidence="2" key="1">
    <citation type="journal article" date="2019" name="Int. J. Syst. Evol. Microbiol.">
        <title>The Global Catalogue of Microorganisms (GCM) 10K type strain sequencing project: providing services to taxonomists for standard genome sequencing and annotation.</title>
        <authorList>
            <consortium name="The Broad Institute Genomics Platform"/>
            <consortium name="The Broad Institute Genome Sequencing Center for Infectious Disease"/>
            <person name="Wu L."/>
            <person name="Ma J."/>
        </authorList>
    </citation>
    <scope>NUCLEOTIDE SEQUENCE [LARGE SCALE GENOMIC DNA]</scope>
    <source>
        <strain evidence="2">CCUG 56608</strain>
    </source>
</reference>
<comment type="caution">
    <text evidence="1">The sequence shown here is derived from an EMBL/GenBank/DDBJ whole genome shotgun (WGS) entry which is preliminary data.</text>
</comment>
<gene>
    <name evidence="1" type="primary">ytxC</name>
    <name evidence="1" type="ORF">ACFQ19_15600</name>
</gene>
<proteinExistence type="predicted"/>
<evidence type="ECO:0000313" key="1">
    <source>
        <dbReference type="EMBL" id="MFD1067430.1"/>
    </source>
</evidence>
<keyword evidence="2" id="KW-1185">Reference proteome</keyword>
<name>A0ABW3NLF5_9BACI</name>
<dbReference type="EMBL" id="JBHTKK010000022">
    <property type="protein sequence ID" value="MFD1067430.1"/>
    <property type="molecule type" value="Genomic_DNA"/>
</dbReference>
<organism evidence="1 2">
    <name type="scientific">Oceanobacillus locisalsi</name>
    <dbReference type="NCBI Taxonomy" id="546107"/>
    <lineage>
        <taxon>Bacteria</taxon>
        <taxon>Bacillati</taxon>
        <taxon>Bacillota</taxon>
        <taxon>Bacilli</taxon>
        <taxon>Bacillales</taxon>
        <taxon>Bacillaceae</taxon>
        <taxon>Oceanobacillus</taxon>
    </lineage>
</organism>
<sequence>MEVYFETDKEAQAFGNQLIPYRNQISVHQQTNTWSSRLILEGHISKVELIHIISSVMTNVLIEEHLSDMIIRKITDCYYFSDPDEINRIYDFSMDILFEKDEDNQSLREHVDTIQLLQHLFFQQLKEHTSIHFSAILRFRLESFLQFVHACVGKAIEEFKREEDHQAFMDALRHYIEKKEPCVDLVHIEQGENFTFYNDKGETISKDMLRMWMFQAPLYALGLHDNEFNLSPLIAMAPAKIKVYGNNPADPKTMTIINIFHERVVFERKGNSILSRGE</sequence>
<evidence type="ECO:0000313" key="2">
    <source>
        <dbReference type="Proteomes" id="UP001597041"/>
    </source>
</evidence>
<dbReference type="Pfam" id="PF08812">
    <property type="entry name" value="YtxC"/>
    <property type="match status" value="1"/>
</dbReference>
<dbReference type="RefSeq" id="WP_379593579.1">
    <property type="nucleotide sequence ID" value="NZ_JBHTKK010000022.1"/>
</dbReference>
<dbReference type="Proteomes" id="UP001597041">
    <property type="component" value="Unassembled WGS sequence"/>
</dbReference>
<dbReference type="InterPro" id="IPR014199">
    <property type="entry name" value="Spore_YtxC"/>
</dbReference>